<dbReference type="RefSeq" id="WP_090231469.1">
    <property type="nucleotide sequence ID" value="NZ_FNNU01000007.1"/>
</dbReference>
<evidence type="ECO:0000313" key="2">
    <source>
        <dbReference type="EMBL" id="SDX89819.1"/>
    </source>
</evidence>
<sequence length="397" mass="42836">MMQSNLPLQGLRVVEMGQLIAGPFASKMLGEFGADVVKIEPPGIGDPLRKWRKLKDGTSLWWHVQSRNKRSLSLDLKAAEGQEIARRLIAEADVLVENFRPGTLEEWGLGWDALAEINPRLIMLRISGYGQTGPYRDRPGFGVIGEAMGGLRHLSGYPGQAPVRVGVSIGDSLSSLYGVIGVLLALQERQRSGLGQNIDVALYESVFAMMESLVPEYDAFGYVREPAGSALPGITPSNSYPCNDGRYVLIAGNGDSIFKRLMTLIGRTDLGDDPRYAHNDGRSQHAELIDNAIAEWTLQRGRDEVIAALNEVRVPAGFPYSAADIVADPHYLARQMIAQVQTSAGPLKVPGVLPKLSRTPGRIGGGGPQLGEHSEDILAGLGLSAEQVAGLRERGII</sequence>
<evidence type="ECO:0000256" key="1">
    <source>
        <dbReference type="ARBA" id="ARBA00022679"/>
    </source>
</evidence>
<name>A0A1H3FI73_9PSED</name>
<dbReference type="Pfam" id="PF02515">
    <property type="entry name" value="CoA_transf_3"/>
    <property type="match status" value="1"/>
</dbReference>
<keyword evidence="3" id="KW-1185">Reference proteome</keyword>
<proteinExistence type="predicted"/>
<dbReference type="PANTHER" id="PTHR48207">
    <property type="entry name" value="SUCCINATE--HYDROXYMETHYLGLUTARATE COA-TRANSFERASE"/>
    <property type="match status" value="1"/>
</dbReference>
<dbReference type="STRING" id="1007099.SAMN05216287_4064"/>
<dbReference type="EMBL" id="FNNU01000007">
    <property type="protein sequence ID" value="SDX89819.1"/>
    <property type="molecule type" value="Genomic_DNA"/>
</dbReference>
<dbReference type="PANTHER" id="PTHR48207:SF3">
    <property type="entry name" value="SUCCINATE--HYDROXYMETHYLGLUTARATE COA-TRANSFERASE"/>
    <property type="match status" value="1"/>
</dbReference>
<protein>
    <submittedName>
        <fullName evidence="2">Crotonobetainyl-CoA:carnitine CoA-transferase CaiB</fullName>
    </submittedName>
</protein>
<dbReference type="AlphaFoldDB" id="A0A1H3FI73"/>
<dbReference type="InterPro" id="IPR050483">
    <property type="entry name" value="CoA-transferase_III_domain"/>
</dbReference>
<accession>A0A1H3FI73</accession>
<dbReference type="GO" id="GO:0008410">
    <property type="term" value="F:CoA-transferase activity"/>
    <property type="evidence" value="ECO:0007669"/>
    <property type="project" value="TreeGrafter"/>
</dbReference>
<dbReference type="InterPro" id="IPR044855">
    <property type="entry name" value="CoA-Trfase_III_dom3_sf"/>
</dbReference>
<dbReference type="SUPFAM" id="SSF89796">
    <property type="entry name" value="CoA-transferase family III (CaiB/BaiF)"/>
    <property type="match status" value="1"/>
</dbReference>
<gene>
    <name evidence="2" type="ORF">SAMN05216287_4064</name>
</gene>
<dbReference type="Proteomes" id="UP000243778">
    <property type="component" value="Unassembled WGS sequence"/>
</dbReference>
<dbReference type="Gene3D" id="3.40.50.10540">
    <property type="entry name" value="Crotonobetainyl-coa:carnitine coa-transferase, domain 1"/>
    <property type="match status" value="1"/>
</dbReference>
<keyword evidence="1 2" id="KW-0808">Transferase</keyword>
<dbReference type="Gene3D" id="3.30.1540.10">
    <property type="entry name" value="formyl-coa transferase, domain 3"/>
    <property type="match status" value="1"/>
</dbReference>
<dbReference type="InterPro" id="IPR023606">
    <property type="entry name" value="CoA-Trfase_III_dom_1_sf"/>
</dbReference>
<reference evidence="3" key="1">
    <citation type="submission" date="2016-10" db="EMBL/GenBank/DDBJ databases">
        <authorList>
            <person name="Varghese N."/>
            <person name="Submissions S."/>
        </authorList>
    </citation>
    <scope>NUCLEOTIDE SEQUENCE [LARGE SCALE GENOMIC DNA]</scope>
    <source>
        <strain evidence="3">NRRL B-59562</strain>
    </source>
</reference>
<dbReference type="InterPro" id="IPR003673">
    <property type="entry name" value="CoA-Trfase_fam_III"/>
</dbReference>
<organism evidence="2 3">
    <name type="scientific">Pseudomonas kuykendallii</name>
    <dbReference type="NCBI Taxonomy" id="1007099"/>
    <lineage>
        <taxon>Bacteria</taxon>
        <taxon>Pseudomonadati</taxon>
        <taxon>Pseudomonadota</taxon>
        <taxon>Gammaproteobacteria</taxon>
        <taxon>Pseudomonadales</taxon>
        <taxon>Pseudomonadaceae</taxon>
        <taxon>Pseudomonas</taxon>
    </lineage>
</organism>
<dbReference type="OrthoDB" id="9058532at2"/>
<evidence type="ECO:0000313" key="3">
    <source>
        <dbReference type="Proteomes" id="UP000243778"/>
    </source>
</evidence>